<dbReference type="GeneID" id="25472428"/>
<name>U6MLW7_9EIME</name>
<feature type="compositionally biased region" description="Basic and acidic residues" evidence="1">
    <location>
        <begin position="855"/>
        <end position="867"/>
    </location>
</feature>
<feature type="compositionally biased region" description="Basic and acidic residues" evidence="1">
    <location>
        <begin position="879"/>
        <end position="890"/>
    </location>
</feature>
<dbReference type="OrthoDB" id="347767at2759"/>
<dbReference type="EMBL" id="HG722525">
    <property type="protein sequence ID" value="CDJ62640.1"/>
    <property type="molecule type" value="Genomic_DNA"/>
</dbReference>
<sequence length="1055" mass="113352">MVVSPPQRRCNGHRAVAMKMVSGTKGKSRLQQLGWKRAAARRDMSTLKTANASQECPGSTDDGNFCDSGFLFSGGTHLGLPVFGEPSLIESQTPGQLYGEGVLQDAGHFVEEAADAAGGDPKTVLLETILQQMRTSRDAVYGGGAVGGADAISGFGCETQGTCGSYRVGPTSCATNGTNAVAVSVGERSHLRGKEVTGKKGMGIFQCSEDEPAHGTDGRKAQGLTVETWRPVVESMKFGVAAKHATADASSASHQRPQTRIGGVQRRVDQPTADAKYLHCATACCRSNGKLVRMQDQATAKGSHDASDALTGSMLPVRETLVRPSLPLARQESVALQMKSSIESLYHDTVATISSSEMCHIDGGENNCGRSSPSGELLSKSGTGAGGGFVCTAHAATSTSCSTEKSKTCLSLPKESCGRGAEEGHFFTIPSAHGDIEGKWKQVHRIIEDCRRELGGTVRGERLVKKRPLDETNSAALKGNEQSRGVVFVVRENWEALTLYYCSNSGEVRAVASELSRVSTLSSPPDLCKELPTMTVGGSGCKQCQARLGRACNGWWRSRYVLSRVTVTIASQPSTAFKQQEHAAFGGYGRYVAAVNDWSGDWSESKKTNMERRRGMQSPLSSEPPQAASNGMEACEYSDQASLQKGAEVFAAPTEVLWDHKTAVHAPNQLVNPPEKCPPNGAHRDMSTYKLKESSDLEVKEVGTLKSKDVSGPKETSVSSNCTGGTPLETTEFGRDPLAFSGGAKDPSLRTEDNALVGEQESGYAMKEGSLSPEVVLSDFFSDELSIGVRAGKAPETTENSSGDVRKPLRLQEPSTCDFKDEYGNDTWAINDRRSRLASLLSAPCDSFEGFQSGEWRDEPTSEKSSLDEPSSNPFAFLDSRKSKPQEMPHEGSSFRVARQRQRYGTGEPICKSRGHRYAGPCGGRRKKARRPSKSQASARDSAEGAWKTLAQCYAACAQTIGLKTVAEAQSSSLGMCGEERELAGEFLDFVSHVAPGVLKALGDTHITRLRQRKSLAMDYMGDDQLPLLTHQQSKRKQMKLTPQAVSGTKRHRQC</sequence>
<evidence type="ECO:0000313" key="2">
    <source>
        <dbReference type="EMBL" id="CDJ62640.1"/>
    </source>
</evidence>
<reference evidence="2" key="1">
    <citation type="submission" date="2013-10" db="EMBL/GenBank/DDBJ databases">
        <title>Genomic analysis of the causative agents of coccidiosis in chickens.</title>
        <authorList>
            <person name="Reid A.J."/>
            <person name="Blake D."/>
            <person name="Billington K."/>
            <person name="Browne H."/>
            <person name="Dunn M."/>
            <person name="Hung S."/>
            <person name="Kawahara F."/>
            <person name="Miranda-Saavedra D."/>
            <person name="Mourier T."/>
            <person name="Nagra H."/>
            <person name="Otto T.D."/>
            <person name="Rawlings N."/>
            <person name="Sanchez A."/>
            <person name="Sanders M."/>
            <person name="Subramaniam C."/>
            <person name="Tay Y."/>
            <person name="Dear P."/>
            <person name="Doerig C."/>
            <person name="Gruber A."/>
            <person name="Parkinson J."/>
            <person name="Shirley M."/>
            <person name="Wan K.L."/>
            <person name="Berriman M."/>
            <person name="Tomley F."/>
            <person name="Pain A."/>
        </authorList>
    </citation>
    <scope>NUCLEOTIDE SEQUENCE [LARGE SCALE GENOMIC DNA]</scope>
    <source>
        <strain evidence="2">Houghton</strain>
    </source>
</reference>
<keyword evidence="3" id="KW-1185">Reference proteome</keyword>
<feature type="region of interest" description="Disordered" evidence="1">
    <location>
        <begin position="851"/>
        <end position="941"/>
    </location>
</feature>
<feature type="region of interest" description="Disordered" evidence="1">
    <location>
        <begin position="1033"/>
        <end position="1055"/>
    </location>
</feature>
<dbReference type="VEuPathDB" id="ToxoDB:ENH_00022580"/>
<dbReference type="Proteomes" id="UP000030754">
    <property type="component" value="Unassembled WGS sequence"/>
</dbReference>
<feature type="compositionally biased region" description="Basic and acidic residues" evidence="1">
    <location>
        <begin position="605"/>
        <end position="614"/>
    </location>
</feature>
<protein>
    <submittedName>
        <fullName evidence="2">Uncharacterized protein</fullName>
    </submittedName>
</protein>
<feature type="compositionally biased region" description="Polar residues" evidence="1">
    <location>
        <begin position="618"/>
        <end position="629"/>
    </location>
</feature>
<evidence type="ECO:0000313" key="3">
    <source>
        <dbReference type="Proteomes" id="UP000030754"/>
    </source>
</evidence>
<accession>U6MLW7</accession>
<reference evidence="2" key="2">
    <citation type="submission" date="2013-10" db="EMBL/GenBank/DDBJ databases">
        <authorList>
            <person name="Aslett M."/>
        </authorList>
    </citation>
    <scope>NUCLEOTIDE SEQUENCE [LARGE SCALE GENOMIC DNA]</scope>
    <source>
        <strain evidence="2">Houghton</strain>
    </source>
</reference>
<evidence type="ECO:0000256" key="1">
    <source>
        <dbReference type="SAM" id="MobiDB-lite"/>
    </source>
</evidence>
<proteinExistence type="predicted"/>
<feature type="region of interest" description="Disordered" evidence="1">
    <location>
        <begin position="605"/>
        <end position="630"/>
    </location>
</feature>
<dbReference type="AlphaFoldDB" id="U6MLW7"/>
<feature type="region of interest" description="Disordered" evidence="1">
    <location>
        <begin position="792"/>
        <end position="811"/>
    </location>
</feature>
<feature type="compositionally biased region" description="Basic residues" evidence="1">
    <location>
        <begin position="924"/>
        <end position="933"/>
    </location>
</feature>
<gene>
    <name evidence="2" type="ORF">ENH_00022580</name>
</gene>
<feature type="compositionally biased region" description="Polar residues" evidence="1">
    <location>
        <begin position="714"/>
        <end position="724"/>
    </location>
</feature>
<dbReference type="RefSeq" id="XP_013440002.1">
    <property type="nucleotide sequence ID" value="XM_013584548.1"/>
</dbReference>
<organism evidence="2 3">
    <name type="scientific">Eimeria necatrix</name>
    <dbReference type="NCBI Taxonomy" id="51315"/>
    <lineage>
        <taxon>Eukaryota</taxon>
        <taxon>Sar</taxon>
        <taxon>Alveolata</taxon>
        <taxon>Apicomplexa</taxon>
        <taxon>Conoidasida</taxon>
        <taxon>Coccidia</taxon>
        <taxon>Eucoccidiorida</taxon>
        <taxon>Eimeriorina</taxon>
        <taxon>Eimeriidae</taxon>
        <taxon>Eimeria</taxon>
    </lineage>
</organism>
<feature type="region of interest" description="Disordered" evidence="1">
    <location>
        <begin position="706"/>
        <end position="751"/>
    </location>
</feature>